<dbReference type="Proteomes" id="UP000471293">
    <property type="component" value="Unassembled WGS sequence"/>
</dbReference>
<proteinExistence type="predicted"/>
<evidence type="ECO:0000313" key="2">
    <source>
        <dbReference type="EMBL" id="NEA19835.1"/>
    </source>
</evidence>
<reference evidence="2 3" key="1">
    <citation type="submission" date="2020-01" db="EMBL/GenBank/DDBJ databases">
        <title>Insect and environment-associated Actinomycetes.</title>
        <authorList>
            <person name="Currrie C."/>
            <person name="Chevrette M."/>
            <person name="Carlson C."/>
            <person name="Stubbendieck R."/>
            <person name="Wendt-Pienkowski E."/>
        </authorList>
    </citation>
    <scope>NUCLEOTIDE SEQUENCE [LARGE SCALE GENOMIC DNA]</scope>
    <source>
        <strain evidence="2 3">SID11342</strain>
    </source>
</reference>
<evidence type="ECO:0000256" key="1">
    <source>
        <dbReference type="SAM" id="Phobius"/>
    </source>
</evidence>
<accession>A0A6N9UFU9</accession>
<keyword evidence="1" id="KW-0812">Transmembrane</keyword>
<evidence type="ECO:0000313" key="3">
    <source>
        <dbReference type="Proteomes" id="UP000471293"/>
    </source>
</evidence>
<comment type="caution">
    <text evidence="2">The sequence shown here is derived from an EMBL/GenBank/DDBJ whole genome shotgun (WGS) entry which is preliminary data.</text>
</comment>
<keyword evidence="1" id="KW-0472">Membrane</keyword>
<keyword evidence="1" id="KW-1133">Transmembrane helix</keyword>
<dbReference type="RefSeq" id="WP_164349395.1">
    <property type="nucleotide sequence ID" value="NZ_JAAGLQ010000648.1"/>
</dbReference>
<dbReference type="AlphaFoldDB" id="A0A6N9UFU9"/>
<gene>
    <name evidence="2" type="ORF">G3I29_31160</name>
</gene>
<organism evidence="2 3">
    <name type="scientific">Streptomyces halstedii</name>
    <dbReference type="NCBI Taxonomy" id="1944"/>
    <lineage>
        <taxon>Bacteria</taxon>
        <taxon>Bacillati</taxon>
        <taxon>Actinomycetota</taxon>
        <taxon>Actinomycetes</taxon>
        <taxon>Kitasatosporales</taxon>
        <taxon>Streptomycetaceae</taxon>
        <taxon>Streptomyces</taxon>
    </lineage>
</organism>
<dbReference type="EMBL" id="JAAGLQ010000648">
    <property type="protein sequence ID" value="NEA19835.1"/>
    <property type="molecule type" value="Genomic_DNA"/>
</dbReference>
<protein>
    <submittedName>
        <fullName evidence="2">Uncharacterized protein</fullName>
    </submittedName>
</protein>
<sequence length="49" mass="5358">MQFARAILAIVTTGLAVTNTVEGHYFTAAFWTLVAACWLTSLAIDADRR</sequence>
<feature type="transmembrane region" description="Helical" evidence="1">
    <location>
        <begin position="26"/>
        <end position="44"/>
    </location>
</feature>
<name>A0A6N9UFU9_STRHA</name>